<proteinExistence type="predicted"/>
<reference evidence="2 3" key="1">
    <citation type="submission" date="2014-04" db="EMBL/GenBank/DDBJ databases">
        <authorList>
            <consortium name="DOE Joint Genome Institute"/>
            <person name="Kuo A."/>
            <person name="Kohler A."/>
            <person name="Jargeat P."/>
            <person name="Nagy L.G."/>
            <person name="Floudas D."/>
            <person name="Copeland A."/>
            <person name="Barry K.W."/>
            <person name="Cichocki N."/>
            <person name="Veneault-Fourrey C."/>
            <person name="LaButti K."/>
            <person name="Lindquist E.A."/>
            <person name="Lipzen A."/>
            <person name="Lundell T."/>
            <person name="Morin E."/>
            <person name="Murat C."/>
            <person name="Sun H."/>
            <person name="Tunlid A."/>
            <person name="Henrissat B."/>
            <person name="Grigoriev I.V."/>
            <person name="Hibbett D.S."/>
            <person name="Martin F."/>
            <person name="Nordberg H.P."/>
            <person name="Cantor M.N."/>
            <person name="Hua S.X."/>
        </authorList>
    </citation>
    <scope>NUCLEOTIDE SEQUENCE [LARGE SCALE GENOMIC DNA]</scope>
    <source>
        <strain evidence="2 3">Ve08.2h10</strain>
    </source>
</reference>
<feature type="region of interest" description="Disordered" evidence="1">
    <location>
        <begin position="1"/>
        <end position="25"/>
    </location>
</feature>
<dbReference type="InParanoid" id="A0A0D0CPZ0"/>
<organism evidence="2 3">
    <name type="scientific">Paxillus rubicundulus Ve08.2h10</name>
    <dbReference type="NCBI Taxonomy" id="930991"/>
    <lineage>
        <taxon>Eukaryota</taxon>
        <taxon>Fungi</taxon>
        <taxon>Dikarya</taxon>
        <taxon>Basidiomycota</taxon>
        <taxon>Agaricomycotina</taxon>
        <taxon>Agaricomycetes</taxon>
        <taxon>Agaricomycetidae</taxon>
        <taxon>Boletales</taxon>
        <taxon>Paxilineae</taxon>
        <taxon>Paxillaceae</taxon>
        <taxon>Paxillus</taxon>
    </lineage>
</organism>
<evidence type="ECO:0000313" key="2">
    <source>
        <dbReference type="EMBL" id="KIK77408.1"/>
    </source>
</evidence>
<dbReference type="EMBL" id="KN827000">
    <property type="protein sequence ID" value="KIK77408.1"/>
    <property type="molecule type" value="Genomic_DNA"/>
</dbReference>
<sequence>MGPSSQLSPALTTPQDGHGLGPPQLDPFLSLGARQGAQQLGGIINRIPRTTRSMTYPPLHSSPYSKKQAGLYGHPPETAPHRCGWRATDGSTCEGSLTGSTISEHLVQHGITDLASSVRVECRWCPDGRKAIKRESIVRHVREVHLCLKRVPTPRAGSSPFIIRFV</sequence>
<evidence type="ECO:0000256" key="1">
    <source>
        <dbReference type="SAM" id="MobiDB-lite"/>
    </source>
</evidence>
<dbReference type="HOGENOM" id="CLU_1603279_0_0_1"/>
<gene>
    <name evidence="2" type="ORF">PAXRUDRAFT_379600</name>
</gene>
<dbReference type="Proteomes" id="UP000054538">
    <property type="component" value="Unassembled WGS sequence"/>
</dbReference>
<feature type="compositionally biased region" description="Polar residues" evidence="1">
    <location>
        <begin position="1"/>
        <end position="15"/>
    </location>
</feature>
<dbReference type="AlphaFoldDB" id="A0A0D0CPZ0"/>
<reference evidence="3" key="2">
    <citation type="submission" date="2015-01" db="EMBL/GenBank/DDBJ databases">
        <title>Evolutionary Origins and Diversification of the Mycorrhizal Mutualists.</title>
        <authorList>
            <consortium name="DOE Joint Genome Institute"/>
            <consortium name="Mycorrhizal Genomics Consortium"/>
            <person name="Kohler A."/>
            <person name="Kuo A."/>
            <person name="Nagy L.G."/>
            <person name="Floudas D."/>
            <person name="Copeland A."/>
            <person name="Barry K.W."/>
            <person name="Cichocki N."/>
            <person name="Veneault-Fourrey C."/>
            <person name="LaButti K."/>
            <person name="Lindquist E.A."/>
            <person name="Lipzen A."/>
            <person name="Lundell T."/>
            <person name="Morin E."/>
            <person name="Murat C."/>
            <person name="Riley R."/>
            <person name="Ohm R."/>
            <person name="Sun H."/>
            <person name="Tunlid A."/>
            <person name="Henrissat B."/>
            <person name="Grigoriev I.V."/>
            <person name="Hibbett D.S."/>
            <person name="Martin F."/>
        </authorList>
    </citation>
    <scope>NUCLEOTIDE SEQUENCE [LARGE SCALE GENOMIC DNA]</scope>
    <source>
        <strain evidence="3">Ve08.2h10</strain>
    </source>
</reference>
<name>A0A0D0CPZ0_9AGAM</name>
<accession>A0A0D0CPZ0</accession>
<keyword evidence="3" id="KW-1185">Reference proteome</keyword>
<dbReference type="OrthoDB" id="2656691at2759"/>
<evidence type="ECO:0000313" key="3">
    <source>
        <dbReference type="Proteomes" id="UP000054538"/>
    </source>
</evidence>
<protein>
    <submittedName>
        <fullName evidence="2">Unplaced genomic scaffold scaffold_2178, whole genome shotgun sequence</fullName>
    </submittedName>
</protein>